<name>A0AAU8NCQ4_9BACL</name>
<evidence type="ECO:0000313" key="5">
    <source>
        <dbReference type="EMBL" id="XCP94720.1"/>
    </source>
</evidence>
<dbReference type="PANTHER" id="PTHR43464:SF19">
    <property type="entry name" value="UBIQUINONE BIOSYNTHESIS O-METHYLTRANSFERASE, MITOCHONDRIAL"/>
    <property type="match status" value="1"/>
</dbReference>
<accession>A0AAU8NCQ4</accession>
<organism evidence="5">
    <name type="scientific">Paenibacillus sp. AN1007</name>
    <dbReference type="NCBI Taxonomy" id="3151385"/>
    <lineage>
        <taxon>Bacteria</taxon>
        <taxon>Bacillati</taxon>
        <taxon>Bacillota</taxon>
        <taxon>Bacilli</taxon>
        <taxon>Bacillales</taxon>
        <taxon>Paenibacillaceae</taxon>
        <taxon>Paenibacillus</taxon>
    </lineage>
</organism>
<evidence type="ECO:0000256" key="1">
    <source>
        <dbReference type="ARBA" id="ARBA00022603"/>
    </source>
</evidence>
<dbReference type="SUPFAM" id="SSF53335">
    <property type="entry name" value="S-adenosyl-L-methionine-dependent methyltransferases"/>
    <property type="match status" value="1"/>
</dbReference>
<dbReference type="Pfam" id="PF13649">
    <property type="entry name" value="Methyltransf_25"/>
    <property type="match status" value="1"/>
</dbReference>
<keyword evidence="1 5" id="KW-0489">Methyltransferase</keyword>
<dbReference type="AlphaFoldDB" id="A0AAU8NCQ4"/>
<dbReference type="PANTHER" id="PTHR43464">
    <property type="entry name" value="METHYLTRANSFERASE"/>
    <property type="match status" value="1"/>
</dbReference>
<dbReference type="RefSeq" id="WP_366292312.1">
    <property type="nucleotide sequence ID" value="NZ_CP159992.1"/>
</dbReference>
<dbReference type="EC" id="2.1.-.-" evidence="5"/>
<dbReference type="Gene3D" id="3.40.50.150">
    <property type="entry name" value="Vaccinia Virus protein VP39"/>
    <property type="match status" value="1"/>
</dbReference>
<keyword evidence="2 5" id="KW-0808">Transferase</keyword>
<keyword evidence="3" id="KW-0949">S-adenosyl-L-methionine</keyword>
<feature type="domain" description="Methyltransferase" evidence="4">
    <location>
        <begin position="43"/>
        <end position="142"/>
    </location>
</feature>
<evidence type="ECO:0000256" key="3">
    <source>
        <dbReference type="ARBA" id="ARBA00022691"/>
    </source>
</evidence>
<dbReference type="EMBL" id="CP159992">
    <property type="protein sequence ID" value="XCP94720.1"/>
    <property type="molecule type" value="Genomic_DNA"/>
</dbReference>
<dbReference type="InterPro" id="IPR041698">
    <property type="entry name" value="Methyltransf_25"/>
</dbReference>
<evidence type="ECO:0000259" key="4">
    <source>
        <dbReference type="Pfam" id="PF13649"/>
    </source>
</evidence>
<proteinExistence type="predicted"/>
<dbReference type="GO" id="GO:0032259">
    <property type="term" value="P:methylation"/>
    <property type="evidence" value="ECO:0007669"/>
    <property type="project" value="UniProtKB-KW"/>
</dbReference>
<gene>
    <name evidence="5" type="ORF">ABXS70_27055</name>
</gene>
<sequence length="273" mass="31140">MERSRVVDYYSKFDEWGRLDREPLEFLINMHYIRQSLPASGLVLDNGAGPGKYAVELARLGYQVTLSDLTPASVELAEQKANEMGLMQQFDGFHVLDATCLNGITDETYDAALMLGPLYHLQHEEERAAAMRELYRVTKPGGLIFVAVQSRMRMSINSLQSPQHWKPNDSMEAIWSFVEKGTFDHQDQGRFTGAYYFHVQDVVPFMEQHGFETVNLIGSSSLKAVLTDEQEQYWKERGEEQKLFEFMVKAAEDPSILGISSHLMYIGRKLLPS</sequence>
<dbReference type="CDD" id="cd02440">
    <property type="entry name" value="AdoMet_MTases"/>
    <property type="match status" value="1"/>
</dbReference>
<dbReference type="GO" id="GO:0008168">
    <property type="term" value="F:methyltransferase activity"/>
    <property type="evidence" value="ECO:0007669"/>
    <property type="project" value="UniProtKB-KW"/>
</dbReference>
<reference evidence="5" key="1">
    <citation type="submission" date="2024-05" db="EMBL/GenBank/DDBJ databases">
        <title>Draft genome assemblies of 36 bacteria isolated from hibernating arctic ground squirrels.</title>
        <authorList>
            <person name="McKee H."/>
            <person name="Mullen L."/>
            <person name="Drown D.M."/>
            <person name="Duddleston K.N."/>
        </authorList>
    </citation>
    <scope>NUCLEOTIDE SEQUENCE</scope>
    <source>
        <strain evidence="5">AN1007</strain>
    </source>
</reference>
<protein>
    <submittedName>
        <fullName evidence="5">Class I SAM-dependent methyltransferase</fullName>
        <ecNumber evidence="5">2.1.-.-</ecNumber>
    </submittedName>
</protein>
<evidence type="ECO:0000256" key="2">
    <source>
        <dbReference type="ARBA" id="ARBA00022679"/>
    </source>
</evidence>
<dbReference type="InterPro" id="IPR029063">
    <property type="entry name" value="SAM-dependent_MTases_sf"/>
</dbReference>